<organism evidence="3 4">
    <name type="scientific">Apolygus lucorum</name>
    <name type="common">Small green plant bug</name>
    <name type="synonym">Lygocoris lucorum</name>
    <dbReference type="NCBI Taxonomy" id="248454"/>
    <lineage>
        <taxon>Eukaryota</taxon>
        <taxon>Metazoa</taxon>
        <taxon>Ecdysozoa</taxon>
        <taxon>Arthropoda</taxon>
        <taxon>Hexapoda</taxon>
        <taxon>Insecta</taxon>
        <taxon>Pterygota</taxon>
        <taxon>Neoptera</taxon>
        <taxon>Paraneoptera</taxon>
        <taxon>Hemiptera</taxon>
        <taxon>Heteroptera</taxon>
        <taxon>Panheteroptera</taxon>
        <taxon>Cimicomorpha</taxon>
        <taxon>Miridae</taxon>
        <taxon>Mirini</taxon>
        <taxon>Apolygus</taxon>
    </lineage>
</organism>
<protein>
    <recommendedName>
        <fullName evidence="2">Chitin-binding type-2 domain-containing protein</fullName>
    </recommendedName>
</protein>
<evidence type="ECO:0000313" key="4">
    <source>
        <dbReference type="Proteomes" id="UP000466442"/>
    </source>
</evidence>
<evidence type="ECO:0000259" key="2">
    <source>
        <dbReference type="PROSITE" id="PS50940"/>
    </source>
</evidence>
<reference evidence="3" key="1">
    <citation type="journal article" date="2021" name="Mol. Ecol. Resour.">
        <title>Apolygus lucorum genome provides insights into omnivorousness and mesophyll feeding.</title>
        <authorList>
            <person name="Liu Y."/>
            <person name="Liu H."/>
            <person name="Wang H."/>
            <person name="Huang T."/>
            <person name="Liu B."/>
            <person name="Yang B."/>
            <person name="Yin L."/>
            <person name="Li B."/>
            <person name="Zhang Y."/>
            <person name="Zhang S."/>
            <person name="Jiang F."/>
            <person name="Zhang X."/>
            <person name="Ren Y."/>
            <person name="Wang B."/>
            <person name="Wang S."/>
            <person name="Lu Y."/>
            <person name="Wu K."/>
            <person name="Fan W."/>
            <person name="Wang G."/>
        </authorList>
    </citation>
    <scope>NUCLEOTIDE SEQUENCE</scope>
    <source>
        <strain evidence="3">12Hb</strain>
    </source>
</reference>
<dbReference type="OrthoDB" id="6020543at2759"/>
<sequence length="137" mass="14575">MINGQSEPPKPKKPAGGPKNPPAEPKKSPAESKKPPADSKKPPADSKKPPADSKKPPADSKKPPADSKLPINTLQPENKCTAEGFFGIKNKCFNFFRCVGSGPGYAKYEFQCGPGTVWDPKINTCNHASAAGRTDCK</sequence>
<name>A0A8S9WVK4_APOLU</name>
<dbReference type="EMBL" id="WIXP02000014">
    <property type="protein sequence ID" value="KAF6200259.1"/>
    <property type="molecule type" value="Genomic_DNA"/>
</dbReference>
<dbReference type="GO" id="GO:0008061">
    <property type="term" value="F:chitin binding"/>
    <property type="evidence" value="ECO:0007669"/>
    <property type="project" value="InterPro"/>
</dbReference>
<evidence type="ECO:0000256" key="1">
    <source>
        <dbReference type="SAM" id="MobiDB-lite"/>
    </source>
</evidence>
<dbReference type="GO" id="GO:0005576">
    <property type="term" value="C:extracellular region"/>
    <property type="evidence" value="ECO:0007669"/>
    <property type="project" value="InterPro"/>
</dbReference>
<dbReference type="AlphaFoldDB" id="A0A8S9WVK4"/>
<dbReference type="InterPro" id="IPR036508">
    <property type="entry name" value="Chitin-bd_dom_sf"/>
</dbReference>
<evidence type="ECO:0000313" key="3">
    <source>
        <dbReference type="EMBL" id="KAF6200259.1"/>
    </source>
</evidence>
<dbReference type="PROSITE" id="PS50940">
    <property type="entry name" value="CHIT_BIND_II"/>
    <property type="match status" value="1"/>
</dbReference>
<feature type="region of interest" description="Disordered" evidence="1">
    <location>
        <begin position="1"/>
        <end position="76"/>
    </location>
</feature>
<dbReference type="Pfam" id="PF01607">
    <property type="entry name" value="CBM_14"/>
    <property type="match status" value="1"/>
</dbReference>
<feature type="domain" description="Chitin-binding type-2" evidence="2">
    <location>
        <begin position="77"/>
        <end position="137"/>
    </location>
</feature>
<accession>A0A8S9WVK4</accession>
<gene>
    <name evidence="3" type="ORF">GE061_006562</name>
</gene>
<dbReference type="Gene3D" id="2.170.140.10">
    <property type="entry name" value="Chitin binding domain"/>
    <property type="match status" value="1"/>
</dbReference>
<dbReference type="SUPFAM" id="SSF57625">
    <property type="entry name" value="Invertebrate chitin-binding proteins"/>
    <property type="match status" value="1"/>
</dbReference>
<comment type="caution">
    <text evidence="3">The sequence shown here is derived from an EMBL/GenBank/DDBJ whole genome shotgun (WGS) entry which is preliminary data.</text>
</comment>
<proteinExistence type="predicted"/>
<keyword evidence="4" id="KW-1185">Reference proteome</keyword>
<feature type="compositionally biased region" description="Basic and acidic residues" evidence="1">
    <location>
        <begin position="24"/>
        <end position="65"/>
    </location>
</feature>
<dbReference type="Proteomes" id="UP000466442">
    <property type="component" value="Unassembled WGS sequence"/>
</dbReference>
<dbReference type="InterPro" id="IPR002557">
    <property type="entry name" value="Chitin-bd_dom"/>
</dbReference>
<dbReference type="SMART" id="SM00494">
    <property type="entry name" value="ChtBD2"/>
    <property type="match status" value="1"/>
</dbReference>